<feature type="transmembrane region" description="Helical" evidence="1">
    <location>
        <begin position="188"/>
        <end position="207"/>
    </location>
</feature>
<evidence type="ECO:0000256" key="1">
    <source>
        <dbReference type="SAM" id="Phobius"/>
    </source>
</evidence>
<sequence>MSGIDLAEHAGARSPAARLTAEGLQRLVLRRVWSSLWRHLPMLAISGAATGVAAALAVFIAGGNPLLIPTLLALFAGPTVMALLAVAQGALVDDDTNLRTYLRALKTTAVRSMGYSLVPALCMVSLLAANDVYTRTGNVFMLCSLGIATAATVLTIAGFTVLVPLAVARPELRGRRLWVTSWYLLGRWPVRFLAPIALTGLALWIAFSFSSTLVLLLPAPIALLAGAAYWCCAVELGADDVVVPDGSPDR</sequence>
<feature type="transmembrane region" description="Helical" evidence="1">
    <location>
        <begin position="66"/>
        <end position="92"/>
    </location>
</feature>
<feature type="transmembrane region" description="Helical" evidence="1">
    <location>
        <begin position="139"/>
        <end position="167"/>
    </location>
</feature>
<protein>
    <recommendedName>
        <fullName evidence="4">Integral membrane protein</fullName>
    </recommendedName>
</protein>
<keyword evidence="1" id="KW-0472">Membrane</keyword>
<dbReference type="RefSeq" id="WP_209893842.1">
    <property type="nucleotide sequence ID" value="NZ_BAAAJV010000016.1"/>
</dbReference>
<keyword evidence="3" id="KW-1185">Reference proteome</keyword>
<evidence type="ECO:0000313" key="3">
    <source>
        <dbReference type="Proteomes" id="UP000698222"/>
    </source>
</evidence>
<feature type="transmembrane region" description="Helical" evidence="1">
    <location>
        <begin position="113"/>
        <end position="133"/>
    </location>
</feature>
<name>A0ABS4YPP2_9MICO</name>
<feature type="transmembrane region" description="Helical" evidence="1">
    <location>
        <begin position="40"/>
        <end position="60"/>
    </location>
</feature>
<dbReference type="EMBL" id="JAGIOC010000001">
    <property type="protein sequence ID" value="MBP2410352.1"/>
    <property type="molecule type" value="Genomic_DNA"/>
</dbReference>
<dbReference type="Proteomes" id="UP000698222">
    <property type="component" value="Unassembled WGS sequence"/>
</dbReference>
<feature type="transmembrane region" description="Helical" evidence="1">
    <location>
        <begin position="213"/>
        <end position="232"/>
    </location>
</feature>
<evidence type="ECO:0008006" key="4">
    <source>
        <dbReference type="Google" id="ProtNLM"/>
    </source>
</evidence>
<organism evidence="2 3">
    <name type="scientific">Brachybacterium fresconis</name>
    <dbReference type="NCBI Taxonomy" id="173363"/>
    <lineage>
        <taxon>Bacteria</taxon>
        <taxon>Bacillati</taxon>
        <taxon>Actinomycetota</taxon>
        <taxon>Actinomycetes</taxon>
        <taxon>Micrococcales</taxon>
        <taxon>Dermabacteraceae</taxon>
        <taxon>Brachybacterium</taxon>
    </lineage>
</organism>
<keyword evidence="1" id="KW-1133">Transmembrane helix</keyword>
<accession>A0ABS4YPP2</accession>
<gene>
    <name evidence="2" type="ORF">JOF44_003255</name>
</gene>
<reference evidence="2 3" key="1">
    <citation type="submission" date="2021-03" db="EMBL/GenBank/DDBJ databases">
        <title>Sequencing the genomes of 1000 actinobacteria strains.</title>
        <authorList>
            <person name="Klenk H.-P."/>
        </authorList>
    </citation>
    <scope>NUCLEOTIDE SEQUENCE [LARGE SCALE GENOMIC DNA]</scope>
    <source>
        <strain evidence="2 3">DSM 14564</strain>
    </source>
</reference>
<proteinExistence type="predicted"/>
<evidence type="ECO:0000313" key="2">
    <source>
        <dbReference type="EMBL" id="MBP2410352.1"/>
    </source>
</evidence>
<keyword evidence="1" id="KW-0812">Transmembrane</keyword>
<comment type="caution">
    <text evidence="2">The sequence shown here is derived from an EMBL/GenBank/DDBJ whole genome shotgun (WGS) entry which is preliminary data.</text>
</comment>